<comment type="cofactor">
    <cofactor evidence="1 6">
        <name>FAD</name>
        <dbReference type="ChEBI" id="CHEBI:57692"/>
    </cofactor>
</comment>
<evidence type="ECO:0000256" key="4">
    <source>
        <dbReference type="ARBA" id="ARBA00022827"/>
    </source>
</evidence>
<dbReference type="InterPro" id="IPR036250">
    <property type="entry name" value="AcylCo_DH-like_C"/>
</dbReference>
<dbReference type="GO" id="GO:0003995">
    <property type="term" value="F:acyl-CoA dehydrogenase activity"/>
    <property type="evidence" value="ECO:0007669"/>
    <property type="project" value="InterPro"/>
</dbReference>
<dbReference type="InterPro" id="IPR037069">
    <property type="entry name" value="AcylCoA_DH/ox_N_sf"/>
</dbReference>
<proteinExistence type="inferred from homology"/>
<dbReference type="Gene3D" id="1.10.540.10">
    <property type="entry name" value="Acyl-CoA dehydrogenase/oxidase, N-terminal domain"/>
    <property type="match status" value="1"/>
</dbReference>
<dbReference type="GO" id="GO:0050660">
    <property type="term" value="F:flavin adenine dinucleotide binding"/>
    <property type="evidence" value="ECO:0007669"/>
    <property type="project" value="InterPro"/>
</dbReference>
<dbReference type="Gene3D" id="2.40.110.10">
    <property type="entry name" value="Butyryl-CoA Dehydrogenase, subunit A, domain 2"/>
    <property type="match status" value="1"/>
</dbReference>
<comment type="similarity">
    <text evidence="2 6">Belongs to the acyl-CoA dehydrogenase family.</text>
</comment>
<organism evidence="10 11">
    <name type="scientific">Maricaulis maris</name>
    <dbReference type="NCBI Taxonomy" id="74318"/>
    <lineage>
        <taxon>Bacteria</taxon>
        <taxon>Pseudomonadati</taxon>
        <taxon>Pseudomonadota</taxon>
        <taxon>Alphaproteobacteria</taxon>
        <taxon>Maricaulales</taxon>
        <taxon>Maricaulaceae</taxon>
        <taxon>Maricaulis</taxon>
    </lineage>
</organism>
<dbReference type="EMBL" id="RBIM01000001">
    <property type="protein sequence ID" value="RKR03906.1"/>
    <property type="molecule type" value="Genomic_DNA"/>
</dbReference>
<feature type="domain" description="Acyl-CoA oxidase/dehydrogenase middle" evidence="8">
    <location>
        <begin position="131"/>
        <end position="227"/>
    </location>
</feature>
<dbReference type="InterPro" id="IPR009100">
    <property type="entry name" value="AcylCoA_DH/oxidase_NM_dom_sf"/>
</dbReference>
<dbReference type="Pfam" id="PF02771">
    <property type="entry name" value="Acyl-CoA_dh_N"/>
    <property type="match status" value="1"/>
</dbReference>
<feature type="domain" description="Acyl-CoA dehydrogenase/oxidase N-terminal" evidence="9">
    <location>
        <begin position="17"/>
        <end position="127"/>
    </location>
</feature>
<dbReference type="SUPFAM" id="SSF56645">
    <property type="entry name" value="Acyl-CoA dehydrogenase NM domain-like"/>
    <property type="match status" value="1"/>
</dbReference>
<evidence type="ECO:0000256" key="5">
    <source>
        <dbReference type="ARBA" id="ARBA00023002"/>
    </source>
</evidence>
<evidence type="ECO:0000259" key="7">
    <source>
        <dbReference type="Pfam" id="PF00441"/>
    </source>
</evidence>
<evidence type="ECO:0000256" key="2">
    <source>
        <dbReference type="ARBA" id="ARBA00009347"/>
    </source>
</evidence>
<dbReference type="FunFam" id="2.40.110.10:FF:000002">
    <property type="entry name" value="Acyl-CoA dehydrogenase fadE12"/>
    <property type="match status" value="1"/>
</dbReference>
<evidence type="ECO:0000259" key="8">
    <source>
        <dbReference type="Pfam" id="PF02770"/>
    </source>
</evidence>
<evidence type="ECO:0000256" key="6">
    <source>
        <dbReference type="RuleBase" id="RU362125"/>
    </source>
</evidence>
<comment type="caution">
    <text evidence="10">The sequence shown here is derived from an EMBL/GenBank/DDBJ whole genome shotgun (WGS) entry which is preliminary data.</text>
</comment>
<dbReference type="InterPro" id="IPR006089">
    <property type="entry name" value="Acyl-CoA_DH_CS"/>
</dbReference>
<dbReference type="InterPro" id="IPR006091">
    <property type="entry name" value="Acyl-CoA_Oxase/DH_mid-dom"/>
</dbReference>
<accession>A0A495DLU6</accession>
<dbReference type="InterPro" id="IPR013786">
    <property type="entry name" value="AcylCoA_DH/ox_N"/>
</dbReference>
<dbReference type="PIRSF" id="PIRSF016578">
    <property type="entry name" value="HsaA"/>
    <property type="match status" value="1"/>
</dbReference>
<dbReference type="RefSeq" id="WP_121209784.1">
    <property type="nucleotide sequence ID" value="NZ_RBIM01000001.1"/>
</dbReference>
<dbReference type="InterPro" id="IPR046373">
    <property type="entry name" value="Acyl-CoA_Oxase/DH_mid-dom_sf"/>
</dbReference>
<dbReference type="PANTHER" id="PTHR43884:SF12">
    <property type="entry name" value="ISOVALERYL-COA DEHYDROGENASE, MITOCHONDRIAL-RELATED"/>
    <property type="match status" value="1"/>
</dbReference>
<name>A0A495DLU6_9PROT</name>
<dbReference type="SUPFAM" id="SSF47203">
    <property type="entry name" value="Acyl-CoA dehydrogenase C-terminal domain-like"/>
    <property type="match status" value="1"/>
</dbReference>
<dbReference type="Proteomes" id="UP000273675">
    <property type="component" value="Unassembled WGS sequence"/>
</dbReference>
<dbReference type="AlphaFoldDB" id="A0A495DLU6"/>
<evidence type="ECO:0000259" key="9">
    <source>
        <dbReference type="Pfam" id="PF02771"/>
    </source>
</evidence>
<evidence type="ECO:0000256" key="1">
    <source>
        <dbReference type="ARBA" id="ARBA00001974"/>
    </source>
</evidence>
<dbReference type="PROSITE" id="PS00073">
    <property type="entry name" value="ACYL_COA_DH_2"/>
    <property type="match status" value="1"/>
</dbReference>
<feature type="domain" description="Acyl-CoA dehydrogenase/oxidase C-terminal" evidence="7">
    <location>
        <begin position="240"/>
        <end position="387"/>
    </location>
</feature>
<keyword evidence="3 6" id="KW-0285">Flavoprotein</keyword>
<sequence>MFQDPLNVPRPAFLEREDVRMFEDTVRAFMAKECVPNAERWEEQGMVDREIWTKAGKAGILCPSVPEEYGGAGGDWGHEYVFHTAGAEIGAAGWGVGLHNSIIAPYVTHYGSEDQKKSVLPRMISGELIGAIAMSEPGTGSDLQSVKTTAIKDGNGYRINGQKTFITNGGSANFIIVVAKTDPSKGFDGVSLLMVETDKVEGFRRGRLLDKVGMKAQDTAELFFEDVWVPADALLGQEEGQGFIQLMQQLPQERLQIAVQGVGAMKRALFETINYTKEREAFGRPILKFQNTQFKLAECKTKATLAEVFTHHCSERLMKGELDAATASMAKYWVSEAQNEVMDECVQLHGGYGYMREYPIAKMWTDSRVQRIYGGTNEIMKLLIARTL</sequence>
<dbReference type="PANTHER" id="PTHR43884">
    <property type="entry name" value="ACYL-COA DEHYDROGENASE"/>
    <property type="match status" value="1"/>
</dbReference>
<dbReference type="Pfam" id="PF02770">
    <property type="entry name" value="Acyl-CoA_dh_M"/>
    <property type="match status" value="1"/>
</dbReference>
<dbReference type="FunFam" id="1.20.140.10:FF:000001">
    <property type="entry name" value="Acyl-CoA dehydrogenase"/>
    <property type="match status" value="1"/>
</dbReference>
<dbReference type="InterPro" id="IPR009075">
    <property type="entry name" value="AcylCo_DH/oxidase_C"/>
</dbReference>
<gene>
    <name evidence="10" type="ORF">C7435_0349</name>
</gene>
<keyword evidence="5 6" id="KW-0560">Oxidoreductase</keyword>
<reference evidence="10 11" key="1">
    <citation type="submission" date="2018-10" db="EMBL/GenBank/DDBJ databases">
        <title>Genomic Encyclopedia of Type Strains, Phase IV (KMG-IV): sequencing the most valuable type-strain genomes for metagenomic binning, comparative biology and taxonomic classification.</title>
        <authorList>
            <person name="Goeker M."/>
        </authorList>
    </citation>
    <scope>NUCLEOTIDE SEQUENCE [LARGE SCALE GENOMIC DNA]</scope>
    <source>
        <strain evidence="10 11">DSM 4734</strain>
    </source>
</reference>
<dbReference type="Gene3D" id="1.20.140.10">
    <property type="entry name" value="Butyryl-CoA Dehydrogenase, subunit A, domain 3"/>
    <property type="match status" value="1"/>
</dbReference>
<evidence type="ECO:0000313" key="10">
    <source>
        <dbReference type="EMBL" id="RKR03906.1"/>
    </source>
</evidence>
<evidence type="ECO:0000313" key="11">
    <source>
        <dbReference type="Proteomes" id="UP000273675"/>
    </source>
</evidence>
<evidence type="ECO:0000256" key="3">
    <source>
        <dbReference type="ARBA" id="ARBA00022630"/>
    </source>
</evidence>
<dbReference type="Pfam" id="PF00441">
    <property type="entry name" value="Acyl-CoA_dh_1"/>
    <property type="match status" value="1"/>
</dbReference>
<keyword evidence="4 6" id="KW-0274">FAD</keyword>
<protein>
    <submittedName>
        <fullName evidence="10">Acyl-CoA dehydrogenase</fullName>
    </submittedName>
</protein>
<dbReference type="OrthoDB" id="9775090at2"/>